<evidence type="ECO:0000256" key="1">
    <source>
        <dbReference type="ARBA" id="ARBA00006484"/>
    </source>
</evidence>
<dbReference type="PRINTS" id="PR00080">
    <property type="entry name" value="SDRFAMILY"/>
</dbReference>
<evidence type="ECO:0000256" key="3">
    <source>
        <dbReference type="ARBA" id="ARBA00023002"/>
    </source>
</evidence>
<dbReference type="InterPro" id="IPR036291">
    <property type="entry name" value="NAD(P)-bd_dom_sf"/>
</dbReference>
<evidence type="ECO:0000313" key="6">
    <source>
        <dbReference type="EMBL" id="KAK1352838.1"/>
    </source>
</evidence>
<dbReference type="PANTHER" id="PTHR43490:SF135">
    <property type="entry name" value="OS02G0640800 PROTEIN"/>
    <property type="match status" value="1"/>
</dbReference>
<name>A0AAD8GQS7_9APIA</name>
<dbReference type="GO" id="GO:0016020">
    <property type="term" value="C:membrane"/>
    <property type="evidence" value="ECO:0007669"/>
    <property type="project" value="TreeGrafter"/>
</dbReference>
<dbReference type="PRINTS" id="PR00081">
    <property type="entry name" value="GDHRDH"/>
</dbReference>
<keyword evidence="3 5" id="KW-0560">Oxidoreductase</keyword>
<dbReference type="Proteomes" id="UP001237642">
    <property type="component" value="Unassembled WGS sequence"/>
</dbReference>
<proteinExistence type="inferred from homology"/>
<keyword evidence="7" id="KW-1185">Reference proteome</keyword>
<keyword evidence="2 5" id="KW-0521">NADP</keyword>
<dbReference type="InterPro" id="IPR002347">
    <property type="entry name" value="SDR_fam"/>
</dbReference>
<organism evidence="6 7">
    <name type="scientific">Heracleum sosnowskyi</name>
    <dbReference type="NCBI Taxonomy" id="360622"/>
    <lineage>
        <taxon>Eukaryota</taxon>
        <taxon>Viridiplantae</taxon>
        <taxon>Streptophyta</taxon>
        <taxon>Embryophyta</taxon>
        <taxon>Tracheophyta</taxon>
        <taxon>Spermatophyta</taxon>
        <taxon>Magnoliopsida</taxon>
        <taxon>eudicotyledons</taxon>
        <taxon>Gunneridae</taxon>
        <taxon>Pentapetalae</taxon>
        <taxon>asterids</taxon>
        <taxon>campanulids</taxon>
        <taxon>Apiales</taxon>
        <taxon>Apiaceae</taxon>
        <taxon>Apioideae</taxon>
        <taxon>apioid superclade</taxon>
        <taxon>Tordylieae</taxon>
        <taxon>Tordyliinae</taxon>
        <taxon>Heracleum</taxon>
    </lineage>
</organism>
<dbReference type="InterPro" id="IPR045313">
    <property type="entry name" value="CBR1-like"/>
</dbReference>
<evidence type="ECO:0000313" key="7">
    <source>
        <dbReference type="Proteomes" id="UP001237642"/>
    </source>
</evidence>
<comment type="caution">
    <text evidence="6">The sequence shown here is derived from an EMBL/GenBank/DDBJ whole genome shotgun (WGS) entry which is preliminary data.</text>
</comment>
<evidence type="ECO:0000256" key="4">
    <source>
        <dbReference type="RuleBase" id="RU000363"/>
    </source>
</evidence>
<dbReference type="SUPFAM" id="SSF51735">
    <property type="entry name" value="NAD(P)-binding Rossmann-fold domains"/>
    <property type="match status" value="1"/>
</dbReference>
<reference evidence="6" key="1">
    <citation type="submission" date="2023-02" db="EMBL/GenBank/DDBJ databases">
        <title>Genome of toxic invasive species Heracleum sosnowskyi carries increased number of genes despite the absence of recent whole-genome duplications.</title>
        <authorList>
            <person name="Schelkunov M."/>
            <person name="Shtratnikova V."/>
            <person name="Makarenko M."/>
            <person name="Klepikova A."/>
            <person name="Omelchenko D."/>
            <person name="Novikova G."/>
            <person name="Obukhova E."/>
            <person name="Bogdanov V."/>
            <person name="Penin A."/>
            <person name="Logacheva M."/>
        </authorList>
    </citation>
    <scope>NUCLEOTIDE SEQUENCE</scope>
    <source>
        <strain evidence="6">Hsosn_3</strain>
        <tissue evidence="6">Leaf</tissue>
    </source>
</reference>
<reference evidence="6" key="2">
    <citation type="submission" date="2023-05" db="EMBL/GenBank/DDBJ databases">
        <authorList>
            <person name="Schelkunov M.I."/>
        </authorList>
    </citation>
    <scope>NUCLEOTIDE SEQUENCE</scope>
    <source>
        <strain evidence="6">Hsosn_3</strain>
        <tissue evidence="6">Leaf</tissue>
    </source>
</reference>
<evidence type="ECO:0000256" key="2">
    <source>
        <dbReference type="ARBA" id="ARBA00022857"/>
    </source>
</evidence>
<dbReference type="EMBL" id="JAUIZM010000014">
    <property type="protein sequence ID" value="KAK1352838.1"/>
    <property type="molecule type" value="Genomic_DNA"/>
</dbReference>
<dbReference type="EC" id="1.1.1.-" evidence="5"/>
<dbReference type="PANTHER" id="PTHR43490">
    <property type="entry name" value="(+)-NEOMENTHOL DEHYDROGENASE"/>
    <property type="match status" value="1"/>
</dbReference>
<sequence>MTDISSLSGKRCALVTGGNKGLGFEICRKLAENEVTVILTARNEKNGMEAVEKLKLSGFSDVFFHQLDVKDSASITALANYVKSNFEKLDILVNNAGALGLVIANPEDFRLFKDGAGFFQVVDDNEHLLKGIFEEDYDFAEDCLRTNYYGAKEVTTKLLPLLQLSNSARIVNLTSAFGELKWIYNEKVKAELNNVESLTEEKIDEILEWFLKDFKENNLKANGWPLVLSAYKISKAAINAYTRLLARKYPDILINCVHPGYCQTDITSETGPLTPEEGARAPAMVALLPDDGPSGIYFSEMQPSTF</sequence>
<accession>A0AAD8GQS7</accession>
<evidence type="ECO:0000256" key="5">
    <source>
        <dbReference type="RuleBase" id="RU369024"/>
    </source>
</evidence>
<dbReference type="Gene3D" id="3.40.50.720">
    <property type="entry name" value="NAD(P)-binding Rossmann-like Domain"/>
    <property type="match status" value="1"/>
</dbReference>
<dbReference type="CDD" id="cd05324">
    <property type="entry name" value="carb_red_PTCR-like_SDR_c"/>
    <property type="match status" value="1"/>
</dbReference>
<gene>
    <name evidence="6" type="ORF">POM88_052676</name>
</gene>
<protein>
    <recommendedName>
        <fullName evidence="5">Short-chain dehydrogenase/reductase</fullName>
        <ecNumber evidence="5">1.1.1.-</ecNumber>
    </recommendedName>
</protein>
<dbReference type="AlphaFoldDB" id="A0AAD8GQS7"/>
<comment type="similarity">
    <text evidence="1 4">Belongs to the short-chain dehydrogenases/reductases (SDR) family.</text>
</comment>
<dbReference type="GO" id="GO:0016616">
    <property type="term" value="F:oxidoreductase activity, acting on the CH-OH group of donors, NAD or NADP as acceptor"/>
    <property type="evidence" value="ECO:0007669"/>
    <property type="project" value="InterPro"/>
</dbReference>
<dbReference type="Pfam" id="PF00106">
    <property type="entry name" value="adh_short"/>
    <property type="match status" value="1"/>
</dbReference>